<dbReference type="Gene3D" id="3.10.180.10">
    <property type="entry name" value="2,3-Dihydroxybiphenyl 1,2-Dioxygenase, domain 1"/>
    <property type="match status" value="1"/>
</dbReference>
<dbReference type="Proteomes" id="UP000663181">
    <property type="component" value="Chromosome"/>
</dbReference>
<proteinExistence type="predicted"/>
<name>A0ABX7GWU4_9GAMM</name>
<dbReference type="RefSeq" id="WP_188795791.1">
    <property type="nucleotide sequence ID" value="NZ_BMIZ01000001.1"/>
</dbReference>
<keyword evidence="4" id="KW-1185">Reference proteome</keyword>
<evidence type="ECO:0000256" key="1">
    <source>
        <dbReference type="ARBA" id="ARBA00022723"/>
    </source>
</evidence>
<evidence type="ECO:0000259" key="2">
    <source>
        <dbReference type="PROSITE" id="PS51819"/>
    </source>
</evidence>
<dbReference type="InterPro" id="IPR004360">
    <property type="entry name" value="Glyas_Fos-R_dOase_dom"/>
</dbReference>
<dbReference type="SUPFAM" id="SSF54593">
    <property type="entry name" value="Glyoxalase/Bleomycin resistance protein/Dihydroxybiphenyl dioxygenase"/>
    <property type="match status" value="1"/>
</dbReference>
<dbReference type="EMBL" id="CP064030">
    <property type="protein sequence ID" value="QRN53675.1"/>
    <property type="molecule type" value="Genomic_DNA"/>
</dbReference>
<dbReference type="InterPro" id="IPR018146">
    <property type="entry name" value="Glyoxalase_1_CS"/>
</dbReference>
<dbReference type="PROSITE" id="PS00934">
    <property type="entry name" value="GLYOXALASE_I_1"/>
    <property type="match status" value="1"/>
</dbReference>
<gene>
    <name evidence="3" type="ORF">ISN74_20130</name>
</gene>
<reference evidence="3 4" key="1">
    <citation type="submission" date="2020-10" db="EMBL/GenBank/DDBJ databases">
        <title>Phylogeny of dyella-like bacteria.</title>
        <authorList>
            <person name="Fu J."/>
        </authorList>
    </citation>
    <scope>NUCLEOTIDE SEQUENCE [LARGE SCALE GENOMIC DNA]</scope>
    <source>
        <strain evidence="3 4">DHOB09</strain>
    </source>
</reference>
<feature type="domain" description="VOC" evidence="2">
    <location>
        <begin position="3"/>
        <end position="124"/>
    </location>
</feature>
<organism evidence="3 4">
    <name type="scientific">Dyella caseinilytica</name>
    <dbReference type="NCBI Taxonomy" id="1849581"/>
    <lineage>
        <taxon>Bacteria</taxon>
        <taxon>Pseudomonadati</taxon>
        <taxon>Pseudomonadota</taxon>
        <taxon>Gammaproteobacteria</taxon>
        <taxon>Lysobacterales</taxon>
        <taxon>Rhodanobacteraceae</taxon>
        <taxon>Dyella</taxon>
    </lineage>
</organism>
<sequence length="126" mass="13909">MATIDHIIVKVNDLEASVAFYTQIMGFKLEGKDGPFTLIQVGRDFQLLLHPHQTDGFEHYAFAMTRAEFDDVLGRIKAAGISHGPSFNTVGSNTGIGHERGAQGMAPTLYFSDPNNHLLEIRTYEA</sequence>
<dbReference type="Pfam" id="PF00903">
    <property type="entry name" value="Glyoxalase"/>
    <property type="match status" value="1"/>
</dbReference>
<evidence type="ECO:0000313" key="3">
    <source>
        <dbReference type="EMBL" id="QRN53675.1"/>
    </source>
</evidence>
<keyword evidence="1" id="KW-0479">Metal-binding</keyword>
<accession>A0ABX7GWU4</accession>
<evidence type="ECO:0000313" key="4">
    <source>
        <dbReference type="Proteomes" id="UP000663181"/>
    </source>
</evidence>
<dbReference type="InterPro" id="IPR029068">
    <property type="entry name" value="Glyas_Bleomycin-R_OHBP_Dase"/>
</dbReference>
<dbReference type="PROSITE" id="PS51819">
    <property type="entry name" value="VOC"/>
    <property type="match status" value="1"/>
</dbReference>
<dbReference type="InterPro" id="IPR037523">
    <property type="entry name" value="VOC_core"/>
</dbReference>
<protein>
    <submittedName>
        <fullName evidence="3">VOC family protein</fullName>
    </submittedName>
</protein>